<dbReference type="InterPro" id="IPR002560">
    <property type="entry name" value="Transposase_DDE"/>
</dbReference>
<dbReference type="Proteomes" id="UP000001407">
    <property type="component" value="Chromosome"/>
</dbReference>
<organism evidence="2 3">
    <name type="scientific">Escherichia coli O44:H18 (strain 042 / EAEC)</name>
    <dbReference type="NCBI Taxonomy" id="216592"/>
    <lineage>
        <taxon>Bacteria</taxon>
        <taxon>Pseudomonadati</taxon>
        <taxon>Pseudomonadota</taxon>
        <taxon>Gammaproteobacteria</taxon>
        <taxon>Enterobacterales</taxon>
        <taxon>Enterobacteriaceae</taxon>
        <taxon>Escherichia</taxon>
    </lineage>
</organism>
<dbReference type="InterPro" id="IPR047951">
    <property type="entry name" value="Transpos_ISL3"/>
</dbReference>
<dbReference type="Pfam" id="PF01610">
    <property type="entry name" value="DDE_Tnp_ISL3"/>
    <property type="match status" value="1"/>
</dbReference>
<gene>
    <name evidence="2" type="ordered locus">EC042_2234B</name>
</gene>
<name>D3GYL7_ECO44</name>
<protein>
    <recommendedName>
        <fullName evidence="1">Transposase IS204/IS1001/IS1096/IS1165 DDE domain-containing protein</fullName>
    </recommendedName>
</protein>
<dbReference type="EMBL" id="FN554766">
    <property type="protein sequence ID" value="CBG35063.1"/>
    <property type="molecule type" value="Genomic_DNA"/>
</dbReference>
<reference evidence="2 3" key="1">
    <citation type="journal article" date="2010" name="PLoS ONE">
        <title>Complete genome sequence and comparative metabolic profiling of the prototypical enteroaggregative Escherichia coli strain 042.</title>
        <authorList>
            <person name="Chaudhuri R.R."/>
            <person name="Sebaihia M."/>
            <person name="Hobman J.L."/>
            <person name="Webber M.A."/>
            <person name="Leyton D.L."/>
            <person name="Goldberg M.D."/>
            <person name="Cunningham A.F."/>
            <person name="Scott-Tucker A."/>
            <person name="Ferguson P.R."/>
            <person name="Thomas C.M."/>
            <person name="Frankel G."/>
            <person name="Tang C.M."/>
            <person name="Dudley E.G."/>
            <person name="Roberts I.S."/>
            <person name="Rasko D.A."/>
            <person name="Pallen M.J."/>
            <person name="Parkhill J."/>
            <person name="Nataro J.P."/>
            <person name="Thomson N.R."/>
            <person name="Henderson I.R."/>
        </authorList>
    </citation>
    <scope>NUCLEOTIDE SEQUENCE [LARGE SCALE GENOMIC DNA]</scope>
    <source>
        <strain evidence="3">042 / EAEC</strain>
    </source>
</reference>
<evidence type="ECO:0000313" key="2">
    <source>
        <dbReference type="EMBL" id="CBG35063.1"/>
    </source>
</evidence>
<dbReference type="HOGENOM" id="CLU_029608_3_0_6"/>
<dbReference type="KEGG" id="elo:EC042_2234B"/>
<accession>D3GYL7</accession>
<feature type="domain" description="Transposase IS204/IS1001/IS1096/IS1165 DDE" evidence="1">
    <location>
        <begin position="2"/>
        <end position="73"/>
    </location>
</feature>
<dbReference type="PANTHER" id="PTHR33498">
    <property type="entry name" value="TRANSPOSASE FOR INSERTION SEQUENCE ELEMENT IS1557"/>
    <property type="match status" value="1"/>
</dbReference>
<dbReference type="AlphaFoldDB" id="D3GYL7"/>
<dbReference type="PANTHER" id="PTHR33498:SF1">
    <property type="entry name" value="TRANSPOSASE FOR INSERTION SEQUENCE ELEMENT IS1557"/>
    <property type="match status" value="1"/>
</dbReference>
<evidence type="ECO:0000313" key="3">
    <source>
        <dbReference type="Proteomes" id="UP000001407"/>
    </source>
</evidence>
<sequence>NKSQLSSWFTRVHESGSAELRCVAAGMEADAAAICEAISSRWSTGVVEGHVNRLKVLIRQMYGRAGLELLRRRVMSPLA</sequence>
<feature type="non-terminal residue" evidence="2">
    <location>
        <position position="1"/>
    </location>
</feature>
<proteinExistence type="predicted"/>
<evidence type="ECO:0000259" key="1">
    <source>
        <dbReference type="Pfam" id="PF01610"/>
    </source>
</evidence>